<dbReference type="KEGG" id="nsh:GXM_00249"/>
<evidence type="ECO:0000313" key="2">
    <source>
        <dbReference type="Proteomes" id="UP000326678"/>
    </source>
</evidence>
<reference evidence="1 2" key="1">
    <citation type="submission" date="2019-10" db="EMBL/GenBank/DDBJ databases">
        <title>Genomic and transcriptomic insights into the perfect genentic adaptation of a filamentous nitrogen-fixing cyanobacterium to rice fields.</title>
        <authorList>
            <person name="Chen Z."/>
        </authorList>
    </citation>
    <scope>NUCLEOTIDE SEQUENCE [LARGE SCALE GENOMIC DNA]</scope>
    <source>
        <strain evidence="1">CCNUC1</strain>
    </source>
</reference>
<keyword evidence="2" id="KW-1185">Reference proteome</keyword>
<proteinExistence type="predicted"/>
<gene>
    <name evidence="1" type="ORF">GXM_00249</name>
</gene>
<sequence>MMSARLLIKPEEPYAAKASYALSPLPAFREGLGVGCNDCGNHN</sequence>
<evidence type="ECO:0000313" key="1">
    <source>
        <dbReference type="EMBL" id="QFS42776.1"/>
    </source>
</evidence>
<accession>A0A5P8VRA7</accession>
<dbReference type="Proteomes" id="UP000326678">
    <property type="component" value="Chromosome Gxm1"/>
</dbReference>
<dbReference type="AlphaFoldDB" id="A0A5P8VRA7"/>
<protein>
    <submittedName>
        <fullName evidence="1">Uncharacterized protein</fullName>
    </submittedName>
</protein>
<name>A0A5P8VRA7_9NOSO</name>
<organism evidence="1 2">
    <name type="scientific">Nostoc sphaeroides CCNUC1</name>
    <dbReference type="NCBI Taxonomy" id="2653204"/>
    <lineage>
        <taxon>Bacteria</taxon>
        <taxon>Bacillati</taxon>
        <taxon>Cyanobacteriota</taxon>
        <taxon>Cyanophyceae</taxon>
        <taxon>Nostocales</taxon>
        <taxon>Nostocaceae</taxon>
        <taxon>Nostoc</taxon>
    </lineage>
</organism>
<dbReference type="EMBL" id="CP045226">
    <property type="protein sequence ID" value="QFS42776.1"/>
    <property type="molecule type" value="Genomic_DNA"/>
</dbReference>